<dbReference type="Proteomes" id="UP000248975">
    <property type="component" value="Unassembled WGS sequence"/>
</dbReference>
<comment type="caution">
    <text evidence="8">The sequence shown here is derived from an EMBL/GenBank/DDBJ whole genome shotgun (WGS) entry which is preliminary data.</text>
</comment>
<feature type="transmembrane region" description="Helical" evidence="7">
    <location>
        <begin position="52"/>
        <end position="70"/>
    </location>
</feature>
<evidence type="ECO:0000256" key="5">
    <source>
        <dbReference type="ARBA" id="ARBA00023136"/>
    </source>
</evidence>
<evidence type="ECO:0000256" key="1">
    <source>
        <dbReference type="ARBA" id="ARBA00004141"/>
    </source>
</evidence>
<gene>
    <name evidence="8" type="ORF">DI533_07200</name>
</gene>
<evidence type="ECO:0000313" key="9">
    <source>
        <dbReference type="Proteomes" id="UP000248975"/>
    </source>
</evidence>
<feature type="transmembrane region" description="Helical" evidence="7">
    <location>
        <begin position="189"/>
        <end position="212"/>
    </location>
</feature>
<dbReference type="Pfam" id="PF01594">
    <property type="entry name" value="AI-2E_transport"/>
    <property type="match status" value="1"/>
</dbReference>
<dbReference type="PANTHER" id="PTHR21716">
    <property type="entry name" value="TRANSMEMBRANE PROTEIN"/>
    <property type="match status" value="1"/>
</dbReference>
<comment type="subcellular location">
    <subcellularLocation>
        <location evidence="1">Membrane</location>
        <topology evidence="1">Multi-pass membrane protein</topology>
    </subcellularLocation>
</comment>
<evidence type="ECO:0000256" key="2">
    <source>
        <dbReference type="ARBA" id="ARBA00009773"/>
    </source>
</evidence>
<dbReference type="EMBL" id="QFQS01000001">
    <property type="protein sequence ID" value="PZR00355.1"/>
    <property type="molecule type" value="Genomic_DNA"/>
</dbReference>
<feature type="transmembrane region" description="Helical" evidence="7">
    <location>
        <begin position="275"/>
        <end position="305"/>
    </location>
</feature>
<sequence>MPDTAPPVSNALQPTSRGGLFESAPVIRRITLSGLAAIAAVAAVLYFAQDVFLPLAIAMLLTFALSPLVTRLRRLGLSHLPSVLIVVTATFIAMSLFFLVVAGQLSQLATNLPTFQKNILTKVETLQQASSGDGILHRFTKMITEVNTQISAAVAVPPDAASTAAATPAQPLPVQVVENQSPFTLFMELVLPLVSPIATTGLVVVVVIFMLLEREQLRDRFIRLVGSNDLHRTTQVLREAGQRVGQYLLVQLLVNTIYAVPIAVGLYFIGVPQALLWGMLTLVLRFVPYIGSVLAAAFPLFLAFAVSPDWSAVLWTIALFAAVELVTSNVIEPYLYGSRTGVSPLAIIIAAIFWTWIWGPLGLVLSTPLTVCLVVLGRHVPQFELFDILFGDEPVLAPHARLYQRLLSGDAVETTFRAEEQLEEMYLADYYRDVGIPALMIAQNDLARGVLTSEQEAQVVAVGMKMVDNLSDTVTEELDELRGGKVVQTGGDGQTGGPAGILQNSHPDGEGYRVLCIGGRSSLDDLAAAMLAQAMAAEGAVAARLSHGDLAPSQFRALDPGSNNCIVLSFLDPSPSRASLLHIRRIKRAAPGVRVGVVIWEMPKGLEEGVDISRRVITVSRDKLAEAEAIGADFAVTDLEAALAETFSEKTARPLVQPDKTRSRSRNRLVQPA</sequence>
<protein>
    <submittedName>
        <fullName evidence="8">AI-2E family transporter</fullName>
    </submittedName>
</protein>
<feature type="compositionally biased region" description="Gly residues" evidence="6">
    <location>
        <begin position="490"/>
        <end position="499"/>
    </location>
</feature>
<accession>A0A2W5SL62</accession>
<feature type="transmembrane region" description="Helical" evidence="7">
    <location>
        <begin position="343"/>
        <end position="376"/>
    </location>
</feature>
<organism evidence="8 9">
    <name type="scientific">Cereibacter sphaeroides</name>
    <name type="common">Rhodobacter sphaeroides</name>
    <dbReference type="NCBI Taxonomy" id="1063"/>
    <lineage>
        <taxon>Bacteria</taxon>
        <taxon>Pseudomonadati</taxon>
        <taxon>Pseudomonadota</taxon>
        <taxon>Alphaproteobacteria</taxon>
        <taxon>Rhodobacterales</taxon>
        <taxon>Paracoccaceae</taxon>
        <taxon>Cereibacter</taxon>
    </lineage>
</organism>
<feature type="transmembrane region" description="Helical" evidence="7">
    <location>
        <begin position="247"/>
        <end position="269"/>
    </location>
</feature>
<feature type="transmembrane region" description="Helical" evidence="7">
    <location>
        <begin position="312"/>
        <end position="331"/>
    </location>
</feature>
<dbReference type="AlphaFoldDB" id="A0A2W5SL62"/>
<dbReference type="InterPro" id="IPR002549">
    <property type="entry name" value="AI-2E-like"/>
</dbReference>
<keyword evidence="3 7" id="KW-0812">Transmembrane</keyword>
<evidence type="ECO:0000313" key="8">
    <source>
        <dbReference type="EMBL" id="PZR00355.1"/>
    </source>
</evidence>
<reference evidence="8 9" key="1">
    <citation type="submission" date="2017-08" db="EMBL/GenBank/DDBJ databases">
        <title>Infants hospitalized years apart are colonized by the same room-sourced microbial strains.</title>
        <authorList>
            <person name="Brooks B."/>
            <person name="Olm M.R."/>
            <person name="Firek B.A."/>
            <person name="Baker R."/>
            <person name="Thomas B.C."/>
            <person name="Morowitz M.J."/>
            <person name="Banfield J.F."/>
        </authorList>
    </citation>
    <scope>NUCLEOTIDE SEQUENCE [LARGE SCALE GENOMIC DNA]</scope>
    <source>
        <strain evidence="8">S2_003_000_R2_11</strain>
    </source>
</reference>
<keyword evidence="5 7" id="KW-0472">Membrane</keyword>
<evidence type="ECO:0000256" key="6">
    <source>
        <dbReference type="SAM" id="MobiDB-lite"/>
    </source>
</evidence>
<evidence type="ECO:0000256" key="4">
    <source>
        <dbReference type="ARBA" id="ARBA00022989"/>
    </source>
</evidence>
<comment type="similarity">
    <text evidence="2">Belongs to the autoinducer-2 exporter (AI-2E) (TC 2.A.86) family.</text>
</comment>
<feature type="region of interest" description="Disordered" evidence="6">
    <location>
        <begin position="485"/>
        <end position="504"/>
    </location>
</feature>
<evidence type="ECO:0000256" key="7">
    <source>
        <dbReference type="SAM" id="Phobius"/>
    </source>
</evidence>
<feature type="transmembrane region" description="Helical" evidence="7">
    <location>
        <begin position="26"/>
        <end position="46"/>
    </location>
</feature>
<dbReference type="PANTHER" id="PTHR21716:SF64">
    <property type="entry name" value="AI-2 TRANSPORT PROTEIN TQSA"/>
    <property type="match status" value="1"/>
</dbReference>
<feature type="transmembrane region" description="Helical" evidence="7">
    <location>
        <begin position="82"/>
        <end position="105"/>
    </location>
</feature>
<evidence type="ECO:0000256" key="3">
    <source>
        <dbReference type="ARBA" id="ARBA00022692"/>
    </source>
</evidence>
<proteinExistence type="inferred from homology"/>
<feature type="region of interest" description="Disordered" evidence="6">
    <location>
        <begin position="652"/>
        <end position="673"/>
    </location>
</feature>
<keyword evidence="4 7" id="KW-1133">Transmembrane helix</keyword>
<dbReference type="GO" id="GO:0016020">
    <property type="term" value="C:membrane"/>
    <property type="evidence" value="ECO:0007669"/>
    <property type="project" value="UniProtKB-SubCell"/>
</dbReference>
<name>A0A2W5SL62_CERSP</name>
<dbReference type="GO" id="GO:0055085">
    <property type="term" value="P:transmembrane transport"/>
    <property type="evidence" value="ECO:0007669"/>
    <property type="project" value="TreeGrafter"/>
</dbReference>